<dbReference type="RefSeq" id="WP_088532101.1">
    <property type="nucleotide sequence ID" value="NZ_CP021646.1"/>
</dbReference>
<organism evidence="3 4">
    <name type="scientific">Pseudoalteromonas piscicida</name>
    <dbReference type="NCBI Taxonomy" id="43662"/>
    <lineage>
        <taxon>Bacteria</taxon>
        <taxon>Pseudomonadati</taxon>
        <taxon>Pseudomonadota</taxon>
        <taxon>Gammaproteobacteria</taxon>
        <taxon>Alteromonadales</taxon>
        <taxon>Pseudoalteromonadaceae</taxon>
        <taxon>Pseudoalteromonas</taxon>
    </lineage>
</organism>
<feature type="domain" description="ASP external chaperone" evidence="2">
    <location>
        <begin position="43"/>
        <end position="132"/>
    </location>
</feature>
<accession>A0AAD0RKR0</accession>
<feature type="chain" id="PRO_5042186387" description="ASP external chaperone domain-containing protein" evidence="1">
    <location>
        <begin position="18"/>
        <end position="140"/>
    </location>
</feature>
<dbReference type="Proteomes" id="UP000258102">
    <property type="component" value="Chromosome 1"/>
</dbReference>
<dbReference type="EMBL" id="CP031761">
    <property type="protein sequence ID" value="AXR03759.1"/>
    <property type="molecule type" value="Genomic_DNA"/>
</dbReference>
<dbReference type="AlphaFoldDB" id="A0AAD0RKR0"/>
<feature type="signal peptide" evidence="1">
    <location>
        <begin position="1"/>
        <end position="17"/>
    </location>
</feature>
<dbReference type="Pfam" id="PF18492">
    <property type="entry name" value="ORF_2_N"/>
    <property type="match status" value="1"/>
</dbReference>
<protein>
    <recommendedName>
        <fullName evidence="2">ASP external chaperone domain-containing protein</fullName>
    </recommendedName>
</protein>
<dbReference type="KEGG" id="ppis:B1L02_17875"/>
<gene>
    <name evidence="3" type="ORF">D0511_17955</name>
</gene>
<evidence type="ECO:0000259" key="2">
    <source>
        <dbReference type="Pfam" id="PF18492"/>
    </source>
</evidence>
<evidence type="ECO:0000313" key="3">
    <source>
        <dbReference type="EMBL" id="AXR03759.1"/>
    </source>
</evidence>
<keyword evidence="1" id="KW-0732">Signal</keyword>
<dbReference type="InterPro" id="IPR040536">
    <property type="entry name" value="ASPCH"/>
</dbReference>
<proteinExistence type="predicted"/>
<name>A0AAD0RKR0_PSEO7</name>
<evidence type="ECO:0000256" key="1">
    <source>
        <dbReference type="SAM" id="SignalP"/>
    </source>
</evidence>
<sequence>MKAFVLTALLLSGQVLATNDGLIELTEVPQGAEININNQSFVSLEENNTTLVKGLKLQSPATGEVYTVTGEIIVEHLTIINANTFASDNNLILSYVRGNRAIYRHADAQTDLTTLNAYLRAQAGVLSTQIGLQLEGLESE</sequence>
<evidence type="ECO:0000313" key="4">
    <source>
        <dbReference type="Proteomes" id="UP000258102"/>
    </source>
</evidence>
<reference evidence="3 4" key="1">
    <citation type="submission" date="2018-08" db="EMBL/GenBank/DDBJ databases">
        <title>Whole Genome Sequences of Two Pseudoalteromonas piscicida Strains, DE1-A and DE2-A, which Exhibit Strong Antibacterial Activity against Vibrio vulnificus.</title>
        <authorList>
            <person name="Richards G.P."/>
            <person name="Needleman D.S."/>
            <person name="Watson M.A."/>
            <person name="Polson S.W."/>
        </authorList>
    </citation>
    <scope>NUCLEOTIDE SEQUENCE [LARGE SCALE GENOMIC DNA]</scope>
    <source>
        <strain evidence="3 4">DE2-A</strain>
    </source>
</reference>